<reference evidence="1" key="1">
    <citation type="submission" date="2018-10" db="EMBL/GenBank/DDBJ databases">
        <authorList>
            <person name="Hariharan J."/>
            <person name="Choudoir M.J."/>
            <person name="Diebold P."/>
            <person name="Panke-Buisse K."/>
            <person name="Campbell A.N."/>
            <person name="Buckley D.H."/>
        </authorList>
    </citation>
    <scope>NUCLEOTIDE SEQUENCE</scope>
    <source>
        <strain evidence="1">Gb1</strain>
    </source>
</reference>
<sequence>MYGLRGTYYPTSMFIMGFDQARAGGLLRGFHEWLAVRNGELSSQHWLGRVLAEALPDLSFRGFENLHLEPEQGRQAVDRLFSLVLEFLAVRDDPRALASMYARYHSL</sequence>
<name>A0A652KMS3_9ACTN</name>
<dbReference type="EMBL" id="RDBM01000037">
    <property type="protein sequence ID" value="TXS24308.1"/>
    <property type="molecule type" value="Genomic_DNA"/>
</dbReference>
<protein>
    <submittedName>
        <fullName evidence="1">Uncharacterized protein</fullName>
    </submittedName>
</protein>
<gene>
    <name evidence="1" type="ORF">EAO74_27995</name>
</gene>
<organism evidence="1">
    <name type="scientific">Streptomyces sp. gb1(2016)</name>
    <dbReference type="NCBI Taxonomy" id="1828321"/>
    <lineage>
        <taxon>Bacteria</taxon>
        <taxon>Bacillati</taxon>
        <taxon>Actinomycetota</taxon>
        <taxon>Actinomycetes</taxon>
        <taxon>Kitasatosporales</taxon>
        <taxon>Streptomycetaceae</taxon>
        <taxon>Streptomyces</taxon>
    </lineage>
</organism>
<evidence type="ECO:0000313" key="1">
    <source>
        <dbReference type="EMBL" id="TXS24308.1"/>
    </source>
</evidence>
<dbReference type="AlphaFoldDB" id="A0A652KMS3"/>
<comment type="caution">
    <text evidence="1">The sequence shown here is derived from an EMBL/GenBank/DDBJ whole genome shotgun (WGS) entry which is preliminary data.</text>
</comment>
<accession>A0A652KMS3</accession>
<proteinExistence type="predicted"/>